<dbReference type="AlphaFoldDB" id="A0A5B8LU22"/>
<evidence type="ECO:0000259" key="2">
    <source>
        <dbReference type="SMART" id="SM00062"/>
    </source>
</evidence>
<dbReference type="PANTHER" id="PTHR35936">
    <property type="entry name" value="MEMBRANE-BOUND LYTIC MUREIN TRANSGLYCOSYLASE F"/>
    <property type="match status" value="1"/>
</dbReference>
<dbReference type="RefSeq" id="WP_146290114.1">
    <property type="nucleotide sequence ID" value="NZ_CP042304.1"/>
</dbReference>
<accession>A0A5B8LU22</accession>
<evidence type="ECO:0000256" key="1">
    <source>
        <dbReference type="ARBA" id="ARBA00022729"/>
    </source>
</evidence>
<protein>
    <submittedName>
        <fullName evidence="3">Transporter substrate-binding domain-containing protein</fullName>
    </submittedName>
</protein>
<dbReference type="Pfam" id="PF00497">
    <property type="entry name" value="SBP_bac_3"/>
    <property type="match status" value="1"/>
</dbReference>
<dbReference type="Gene3D" id="3.40.190.10">
    <property type="entry name" value="Periplasmic binding protein-like II"/>
    <property type="match status" value="2"/>
</dbReference>
<evidence type="ECO:0000313" key="4">
    <source>
        <dbReference type="Proteomes" id="UP000315364"/>
    </source>
</evidence>
<dbReference type="OrthoDB" id="7812506at2"/>
<dbReference type="KEGG" id="dea:FPZ08_11285"/>
<dbReference type="EMBL" id="CP042304">
    <property type="protein sequence ID" value="QDZ11291.1"/>
    <property type="molecule type" value="Genomic_DNA"/>
</dbReference>
<name>A0A5B8LU22_9HYPH</name>
<proteinExistence type="predicted"/>
<organism evidence="3 4">
    <name type="scientific">Devosia ginsengisoli</name>
    <dbReference type="NCBI Taxonomy" id="400770"/>
    <lineage>
        <taxon>Bacteria</taxon>
        <taxon>Pseudomonadati</taxon>
        <taxon>Pseudomonadota</taxon>
        <taxon>Alphaproteobacteria</taxon>
        <taxon>Hyphomicrobiales</taxon>
        <taxon>Devosiaceae</taxon>
        <taxon>Devosia</taxon>
    </lineage>
</organism>
<feature type="domain" description="Solute-binding protein family 3/N-terminal" evidence="2">
    <location>
        <begin position="40"/>
        <end position="261"/>
    </location>
</feature>
<dbReference type="PANTHER" id="PTHR35936:SF17">
    <property type="entry name" value="ARGININE-BINDING EXTRACELLULAR PROTEIN ARTP"/>
    <property type="match status" value="1"/>
</dbReference>
<evidence type="ECO:0000313" key="3">
    <source>
        <dbReference type="EMBL" id="QDZ11291.1"/>
    </source>
</evidence>
<dbReference type="SMART" id="SM00062">
    <property type="entry name" value="PBPb"/>
    <property type="match status" value="1"/>
</dbReference>
<dbReference type="Proteomes" id="UP000315364">
    <property type="component" value="Chromosome"/>
</dbReference>
<keyword evidence="1" id="KW-0732">Signal</keyword>
<gene>
    <name evidence="3" type="ORF">FPZ08_11285</name>
</gene>
<keyword evidence="4" id="KW-1185">Reference proteome</keyword>
<reference evidence="3 4" key="1">
    <citation type="submission" date="2019-07" db="EMBL/GenBank/DDBJ databases">
        <title>Full genome sequence of Devosia sp. Gsoil 520.</title>
        <authorList>
            <person name="Im W.-T."/>
        </authorList>
    </citation>
    <scope>NUCLEOTIDE SEQUENCE [LARGE SCALE GENOMIC DNA]</scope>
    <source>
        <strain evidence="3 4">Gsoil 520</strain>
    </source>
</reference>
<sequence>MAENGAIRDLISFGAVLALLVSISFLPPDTSLREIERAGALRACVPPLYPPLVTGDPNQPGVDIELLQVVADRIGVSLVINENRAMGRDFNPRNWGLNRAQCQVIAGGVVNSVQTRSFLETGPAYAQTGWAIVSPAPVASLEGKQVGVLTLISGLDRIGLASFLREQGAAARILTSPEALAAGLADGTLDAGVTEAMLASRLAEEHDWTVRWAPPELARYNMVFGLWKGDITLKRVIDQTFAELAADGTIAAIMARYGVRPID</sequence>
<dbReference type="SUPFAM" id="SSF53850">
    <property type="entry name" value="Periplasmic binding protein-like II"/>
    <property type="match status" value="1"/>
</dbReference>
<dbReference type="InterPro" id="IPR001638">
    <property type="entry name" value="Solute-binding_3/MltF_N"/>
</dbReference>